<dbReference type="Proteomes" id="UP000235786">
    <property type="component" value="Unassembled WGS sequence"/>
</dbReference>
<name>A0A2J6QUD9_HYAVF</name>
<dbReference type="EMBL" id="KZ613970">
    <property type="protein sequence ID" value="PMD29878.1"/>
    <property type="molecule type" value="Genomic_DNA"/>
</dbReference>
<evidence type="ECO:0000313" key="1">
    <source>
        <dbReference type="EMBL" id="PMD29878.1"/>
    </source>
</evidence>
<proteinExistence type="predicted"/>
<organism evidence="1 2">
    <name type="scientific">Hyaloscypha variabilis (strain UAMH 11265 / GT02V1 / F)</name>
    <name type="common">Meliniomyces variabilis</name>
    <dbReference type="NCBI Taxonomy" id="1149755"/>
    <lineage>
        <taxon>Eukaryota</taxon>
        <taxon>Fungi</taxon>
        <taxon>Dikarya</taxon>
        <taxon>Ascomycota</taxon>
        <taxon>Pezizomycotina</taxon>
        <taxon>Leotiomycetes</taxon>
        <taxon>Helotiales</taxon>
        <taxon>Hyaloscyphaceae</taxon>
        <taxon>Hyaloscypha</taxon>
        <taxon>Hyaloscypha variabilis</taxon>
    </lineage>
</organism>
<gene>
    <name evidence="1" type="ORF">L207DRAFT_231702</name>
</gene>
<protein>
    <submittedName>
        <fullName evidence="1">Uncharacterized protein</fullName>
    </submittedName>
</protein>
<reference evidence="1 2" key="1">
    <citation type="submission" date="2016-04" db="EMBL/GenBank/DDBJ databases">
        <title>A degradative enzymes factory behind the ericoid mycorrhizal symbiosis.</title>
        <authorList>
            <consortium name="DOE Joint Genome Institute"/>
            <person name="Martino E."/>
            <person name="Morin E."/>
            <person name="Grelet G."/>
            <person name="Kuo A."/>
            <person name="Kohler A."/>
            <person name="Daghino S."/>
            <person name="Barry K."/>
            <person name="Choi C."/>
            <person name="Cichocki N."/>
            <person name="Clum A."/>
            <person name="Copeland A."/>
            <person name="Hainaut M."/>
            <person name="Haridas S."/>
            <person name="Labutti K."/>
            <person name="Lindquist E."/>
            <person name="Lipzen A."/>
            <person name="Khouja H.-R."/>
            <person name="Murat C."/>
            <person name="Ohm R."/>
            <person name="Olson A."/>
            <person name="Spatafora J."/>
            <person name="Veneault-Fourrey C."/>
            <person name="Henrissat B."/>
            <person name="Grigoriev I."/>
            <person name="Martin F."/>
            <person name="Perotto S."/>
        </authorList>
    </citation>
    <scope>NUCLEOTIDE SEQUENCE [LARGE SCALE GENOMIC DNA]</scope>
    <source>
        <strain evidence="1 2">F</strain>
    </source>
</reference>
<dbReference type="AlphaFoldDB" id="A0A2J6QUD9"/>
<sequence length="128" mass="13992">MLFCWMRLCSAEVSGVIHQVRGSPSPSTSSNTCAANSLWKVCCSRSGMMRGPASRTSLCLGNVPQTPPPCISSTRANRQVERPDGSCRNSWVPVKVIDRGREKGKMQATTFVYPIVSEPIYLKNKGTL</sequence>
<keyword evidence="2" id="KW-1185">Reference proteome</keyword>
<accession>A0A2J6QUD9</accession>
<evidence type="ECO:0000313" key="2">
    <source>
        <dbReference type="Proteomes" id="UP000235786"/>
    </source>
</evidence>